<dbReference type="SUPFAM" id="SSF52833">
    <property type="entry name" value="Thioredoxin-like"/>
    <property type="match status" value="1"/>
</dbReference>
<dbReference type="STRING" id="1849047.A0A3D8SR42"/>
<feature type="domain" description="Thioredoxin" evidence="4">
    <location>
        <begin position="166"/>
        <end position="340"/>
    </location>
</feature>
<organism evidence="7 8">
    <name type="scientific">Coleophoma cylindrospora</name>
    <dbReference type="NCBI Taxonomy" id="1849047"/>
    <lineage>
        <taxon>Eukaryota</taxon>
        <taxon>Fungi</taxon>
        <taxon>Dikarya</taxon>
        <taxon>Ascomycota</taxon>
        <taxon>Pezizomycotina</taxon>
        <taxon>Leotiomycetes</taxon>
        <taxon>Helotiales</taxon>
        <taxon>Dermateaceae</taxon>
        <taxon>Coleophoma</taxon>
    </lineage>
</organism>
<dbReference type="AlphaFoldDB" id="A0A3D8SR42"/>
<evidence type="ECO:0000259" key="6">
    <source>
        <dbReference type="PROSITE" id="PS51858"/>
    </source>
</evidence>
<dbReference type="Gene3D" id="3.40.30.10">
    <property type="entry name" value="Glutaredoxin"/>
    <property type="match status" value="1"/>
</dbReference>
<evidence type="ECO:0000313" key="7">
    <source>
        <dbReference type="EMBL" id="RDW88775.1"/>
    </source>
</evidence>
<dbReference type="InterPro" id="IPR013766">
    <property type="entry name" value="Thioredoxin_domain"/>
</dbReference>
<dbReference type="GO" id="GO:0008233">
    <property type="term" value="F:peptidase activity"/>
    <property type="evidence" value="ECO:0007669"/>
    <property type="project" value="UniProtKB-KW"/>
</dbReference>
<dbReference type="PROSITE" id="PS51352">
    <property type="entry name" value="THIOREDOXIN_2"/>
    <property type="match status" value="1"/>
</dbReference>
<keyword evidence="2" id="KW-0645">Protease</keyword>
<accession>A0A3D8SR42</accession>
<protein>
    <submittedName>
        <fullName evidence="7">DUF862-domain-containing protein</fullName>
    </submittedName>
</protein>
<dbReference type="Proteomes" id="UP000256645">
    <property type="component" value="Unassembled WGS sequence"/>
</dbReference>
<dbReference type="Pfam" id="PF08324">
    <property type="entry name" value="PUL"/>
    <property type="match status" value="1"/>
</dbReference>
<dbReference type="GO" id="GO:0070646">
    <property type="term" value="P:protein modification by small protein removal"/>
    <property type="evidence" value="ECO:0007669"/>
    <property type="project" value="TreeGrafter"/>
</dbReference>
<sequence>MDIQLYVYDLSKGLARTASAALLGIQIDAVYHTAIVFEGIEYLYDSGIKTVEPGSTHLGQPMEIINLGKTSLPMDVIMDYLESLKDIYTAEAYDIWRHNCNNFSNDFATFLLGHGIPAHITNLPETVLNTPFGQMIAPQIQGAVEERKRKNGLLGIDKSNSKKKPLSTAQEAAAVKVPASLAELEKLLNEAKNSCAVVFFTSASCGPCRALYPTYDEMAAEAGNNCNFIKVDISARFDIGTKYSISATPTFITFLHGEQENRWSGSDPSMLKGNVKMLIQMAWPPHQHLTLNIPTLRGSNTKAIIYEKVPPLDKLKAKMGSFGEDPSVEGVLRFVAARTADGAAEATLPDLDAFSWFLRAVPEKLPVDILFTVIDLLRIALADARFSGYYAEEKDHKTIAPLLTYINELKECPYSLRLVALQTACNLFSSPLYPDHILTCPTLTTPIMGLITNSLLDDKHNNTRVAAASLAFNLAAANGRARVYDHKEALPQDDQIELAASLLEAISVEEESADAIKGYLLALGHLIFCCPLHGDMVELLRTMDAQGTVLQKKKLFPQEPLVREVGDELLGKGL</sequence>
<dbReference type="InterPro" id="IPR013535">
    <property type="entry name" value="PUL_dom"/>
</dbReference>
<dbReference type="Gene3D" id="1.25.10.10">
    <property type="entry name" value="Leucine-rich Repeat Variant"/>
    <property type="match status" value="1"/>
</dbReference>
<comment type="caution">
    <text evidence="7">The sequence shown here is derived from an EMBL/GenBank/DDBJ whole genome shotgun (WGS) entry which is preliminary data.</text>
</comment>
<dbReference type="CDD" id="cd02947">
    <property type="entry name" value="TRX_family"/>
    <property type="match status" value="1"/>
</dbReference>
<evidence type="ECO:0000259" key="5">
    <source>
        <dbReference type="PROSITE" id="PS51396"/>
    </source>
</evidence>
<dbReference type="Pfam" id="PF00085">
    <property type="entry name" value="Thioredoxin"/>
    <property type="match status" value="1"/>
</dbReference>
<reference evidence="7 8" key="1">
    <citation type="journal article" date="2018" name="IMA Fungus">
        <title>IMA Genome-F 9: Draft genome sequence of Annulohypoxylon stygium, Aspergillus mulundensis, Berkeleyomyces basicola (syn. Thielaviopsis basicola), Ceratocystis smalleyi, two Cercospora beticola strains, Coleophoma cylindrospora, Fusarium fracticaudum, Phialophora cf. hyalina, and Morchella septimelata.</title>
        <authorList>
            <person name="Wingfield B.D."/>
            <person name="Bills G.F."/>
            <person name="Dong Y."/>
            <person name="Huang W."/>
            <person name="Nel W.J."/>
            <person name="Swalarsk-Parry B.S."/>
            <person name="Vaghefi N."/>
            <person name="Wilken P.M."/>
            <person name="An Z."/>
            <person name="de Beer Z.W."/>
            <person name="De Vos L."/>
            <person name="Chen L."/>
            <person name="Duong T.A."/>
            <person name="Gao Y."/>
            <person name="Hammerbacher A."/>
            <person name="Kikkert J.R."/>
            <person name="Li Y."/>
            <person name="Li H."/>
            <person name="Li K."/>
            <person name="Li Q."/>
            <person name="Liu X."/>
            <person name="Ma X."/>
            <person name="Naidoo K."/>
            <person name="Pethybridge S.J."/>
            <person name="Sun J."/>
            <person name="Steenkamp E.T."/>
            <person name="van der Nest M.A."/>
            <person name="van Wyk S."/>
            <person name="Wingfield M.J."/>
            <person name="Xiong C."/>
            <person name="Yue Q."/>
            <person name="Zhang X."/>
        </authorList>
    </citation>
    <scope>NUCLEOTIDE SEQUENCE [LARGE SCALE GENOMIC DNA]</scope>
    <source>
        <strain evidence="7 8">BP6252</strain>
    </source>
</reference>
<evidence type="ECO:0000256" key="1">
    <source>
        <dbReference type="ARBA" id="ARBA00008140"/>
    </source>
</evidence>
<dbReference type="PANTHER" id="PTHR12378:SF7">
    <property type="entry name" value="DESUMOYLATING ISOPEPTIDASE 1"/>
    <property type="match status" value="1"/>
</dbReference>
<dbReference type="SMART" id="SM01179">
    <property type="entry name" value="DUF862"/>
    <property type="match status" value="1"/>
</dbReference>
<dbReference type="Pfam" id="PF05903">
    <property type="entry name" value="Peptidase_C97"/>
    <property type="match status" value="1"/>
</dbReference>
<dbReference type="InterPro" id="IPR036249">
    <property type="entry name" value="Thioredoxin-like_sf"/>
</dbReference>
<evidence type="ECO:0000259" key="4">
    <source>
        <dbReference type="PROSITE" id="PS51352"/>
    </source>
</evidence>
<keyword evidence="3" id="KW-0378">Hydrolase</keyword>
<dbReference type="InterPro" id="IPR008580">
    <property type="entry name" value="PPPDE_dom"/>
</dbReference>
<dbReference type="PANTHER" id="PTHR12378">
    <property type="entry name" value="DESUMOYLATING ISOPEPTIDASE"/>
    <property type="match status" value="1"/>
</dbReference>
<dbReference type="EMBL" id="PDLM01000001">
    <property type="protein sequence ID" value="RDW88775.1"/>
    <property type="molecule type" value="Genomic_DNA"/>
</dbReference>
<evidence type="ECO:0000256" key="3">
    <source>
        <dbReference type="ARBA" id="ARBA00022801"/>
    </source>
</evidence>
<dbReference type="PROSITE" id="PS51396">
    <property type="entry name" value="PUL"/>
    <property type="match status" value="1"/>
</dbReference>
<proteinExistence type="inferred from homology"/>
<dbReference type="PROSITE" id="PS51858">
    <property type="entry name" value="PPPDE"/>
    <property type="match status" value="1"/>
</dbReference>
<dbReference type="Gene3D" id="3.90.1720.30">
    <property type="entry name" value="PPPDE domains"/>
    <property type="match status" value="1"/>
</dbReference>
<comment type="similarity">
    <text evidence="1">Belongs to the DeSI family.</text>
</comment>
<dbReference type="InterPro" id="IPR011989">
    <property type="entry name" value="ARM-like"/>
</dbReference>
<dbReference type="GO" id="GO:0006508">
    <property type="term" value="P:proteolysis"/>
    <property type="evidence" value="ECO:0007669"/>
    <property type="project" value="UniProtKB-KW"/>
</dbReference>
<evidence type="ECO:0000256" key="2">
    <source>
        <dbReference type="ARBA" id="ARBA00022670"/>
    </source>
</evidence>
<dbReference type="OrthoDB" id="3176171at2759"/>
<feature type="domain" description="PUL" evidence="5">
    <location>
        <begin position="281"/>
        <end position="572"/>
    </location>
</feature>
<feature type="domain" description="PPPDE" evidence="6">
    <location>
        <begin position="1"/>
        <end position="141"/>
    </location>
</feature>
<keyword evidence="8" id="KW-1185">Reference proteome</keyword>
<gene>
    <name evidence="7" type="ORF">BP6252_00807</name>
</gene>
<dbReference type="InterPro" id="IPR042266">
    <property type="entry name" value="PPPDE_sf"/>
</dbReference>
<name>A0A3D8SR42_9HELO</name>
<evidence type="ECO:0000313" key="8">
    <source>
        <dbReference type="Proteomes" id="UP000256645"/>
    </source>
</evidence>